<protein>
    <submittedName>
        <fullName evidence="2">Uncharacterized protein</fullName>
    </submittedName>
</protein>
<accession>A0A7J0BJP7</accession>
<gene>
    <name evidence="2" type="ORF">DSM101010T_23010</name>
</gene>
<dbReference type="AlphaFoldDB" id="A0A7J0BJP7"/>
<dbReference type="Proteomes" id="UP000503840">
    <property type="component" value="Unassembled WGS sequence"/>
</dbReference>
<dbReference type="RefSeq" id="WP_174405578.1">
    <property type="nucleotide sequence ID" value="NZ_BLVO01000013.1"/>
</dbReference>
<evidence type="ECO:0000313" key="3">
    <source>
        <dbReference type="Proteomes" id="UP000503840"/>
    </source>
</evidence>
<evidence type="ECO:0000256" key="1">
    <source>
        <dbReference type="SAM" id="MobiDB-lite"/>
    </source>
</evidence>
<dbReference type="EMBL" id="BLVO01000013">
    <property type="protein sequence ID" value="GFM33936.1"/>
    <property type="molecule type" value="Genomic_DNA"/>
</dbReference>
<sequence length="193" mass="21655">MDMVTLSKDGRLQNSTLETDTRSSRPVPAEPDILSCLGNRVQLEEEFSLRSFFALLVRHPELRRMSQFFAAAEAEAERCPTEGCTTPDFTELVFAKTVELTGAPGEPVMNVFTTFRGMLPDEGTGPRSGEIRFHSLNMLLDMPIRLGRLRHVVFGDRTSMLECDTTFSLFEIIEGIAWELGFQGGSQQCSLRR</sequence>
<proteinExistence type="predicted"/>
<feature type="region of interest" description="Disordered" evidence="1">
    <location>
        <begin position="1"/>
        <end position="27"/>
    </location>
</feature>
<name>A0A7J0BJP7_9BACT</name>
<evidence type="ECO:0000313" key="2">
    <source>
        <dbReference type="EMBL" id="GFM33936.1"/>
    </source>
</evidence>
<reference evidence="2 3" key="1">
    <citation type="submission" date="2020-05" db="EMBL/GenBank/DDBJ databases">
        <title>Draft genome sequence of Desulfovibrio sp. strain HN2T.</title>
        <authorList>
            <person name="Ueno A."/>
            <person name="Tamazawa S."/>
            <person name="Tamamura S."/>
            <person name="Murakami T."/>
            <person name="Kiyama T."/>
            <person name="Inomata H."/>
            <person name="Amano Y."/>
            <person name="Miyakawa K."/>
            <person name="Tamaki H."/>
            <person name="Naganuma T."/>
            <person name="Kaneko K."/>
        </authorList>
    </citation>
    <scope>NUCLEOTIDE SEQUENCE [LARGE SCALE GENOMIC DNA]</scope>
    <source>
        <strain evidence="2 3">HN2</strain>
    </source>
</reference>
<keyword evidence="3" id="KW-1185">Reference proteome</keyword>
<comment type="caution">
    <text evidence="2">The sequence shown here is derived from an EMBL/GenBank/DDBJ whole genome shotgun (WGS) entry which is preliminary data.</text>
</comment>
<organism evidence="2 3">
    <name type="scientific">Desulfovibrio subterraneus</name>
    <dbReference type="NCBI Taxonomy" id="2718620"/>
    <lineage>
        <taxon>Bacteria</taxon>
        <taxon>Pseudomonadati</taxon>
        <taxon>Thermodesulfobacteriota</taxon>
        <taxon>Desulfovibrionia</taxon>
        <taxon>Desulfovibrionales</taxon>
        <taxon>Desulfovibrionaceae</taxon>
        <taxon>Desulfovibrio</taxon>
    </lineage>
</organism>